<dbReference type="PANTHER" id="PTHR45657:SF1">
    <property type="entry name" value="CRAL-TRIO DOMAIN-CONTAINING PROTEIN YKL091C-RELATED"/>
    <property type="match status" value="1"/>
</dbReference>
<dbReference type="AlphaFoldDB" id="A0AAD2FQU5"/>
<proteinExistence type="predicted"/>
<organism evidence="3 4">
    <name type="scientific">Cylindrotheca closterium</name>
    <dbReference type="NCBI Taxonomy" id="2856"/>
    <lineage>
        <taxon>Eukaryota</taxon>
        <taxon>Sar</taxon>
        <taxon>Stramenopiles</taxon>
        <taxon>Ochrophyta</taxon>
        <taxon>Bacillariophyta</taxon>
        <taxon>Bacillariophyceae</taxon>
        <taxon>Bacillariophycidae</taxon>
        <taxon>Bacillariales</taxon>
        <taxon>Bacillariaceae</taxon>
        <taxon>Cylindrotheca</taxon>
    </lineage>
</organism>
<keyword evidence="4" id="KW-1185">Reference proteome</keyword>
<protein>
    <recommendedName>
        <fullName evidence="2">CRAL-TRIO domain-containing protein</fullName>
    </recommendedName>
</protein>
<evidence type="ECO:0000313" key="4">
    <source>
        <dbReference type="Proteomes" id="UP001295423"/>
    </source>
</evidence>
<sequence>MTTWAWMQQGAKPSVKNNGSNNESNEDKDIMDDNRPLISDLLTEHRERIDEFQTQLSKDDLYDKDKHDDLWMLRFLLSHKKDLDKALSAAKETLQFRKKYNLDDKDIRSVPPQDIKEPDGVTSRGFQCFLNNGVPRDAVRLVAPANEKSHAVVVYFSIKDIDTHKLAEVKQEDWVAGMVYANEWQFQWNDYTSRTTGRLTKSIHIIDVSDINLSMRDSTTQEKYAKAGKELQNCYPQGVESYFVCNAPFWIQGPWKLLKPLLPVRVVSKLDFLNPKENEPDRDQILRFLPSSQLPTQFGGVSAH</sequence>
<feature type="domain" description="CRAL-TRIO" evidence="2">
    <location>
        <begin position="153"/>
        <end position="304"/>
    </location>
</feature>
<dbReference type="Gene3D" id="3.40.525.10">
    <property type="entry name" value="CRAL-TRIO lipid binding domain"/>
    <property type="match status" value="1"/>
</dbReference>
<dbReference type="InterPro" id="IPR001251">
    <property type="entry name" value="CRAL-TRIO_dom"/>
</dbReference>
<dbReference type="PROSITE" id="PS50191">
    <property type="entry name" value="CRAL_TRIO"/>
    <property type="match status" value="1"/>
</dbReference>
<reference evidence="3" key="1">
    <citation type="submission" date="2023-08" db="EMBL/GenBank/DDBJ databases">
        <authorList>
            <person name="Audoor S."/>
            <person name="Bilcke G."/>
        </authorList>
    </citation>
    <scope>NUCLEOTIDE SEQUENCE</scope>
</reference>
<feature type="compositionally biased region" description="Basic and acidic residues" evidence="1">
    <location>
        <begin position="25"/>
        <end position="34"/>
    </location>
</feature>
<dbReference type="EMBL" id="CAKOGP040001759">
    <property type="protein sequence ID" value="CAJ1949931.1"/>
    <property type="molecule type" value="Genomic_DNA"/>
</dbReference>
<comment type="caution">
    <text evidence="3">The sequence shown here is derived from an EMBL/GenBank/DDBJ whole genome shotgun (WGS) entry which is preliminary data.</text>
</comment>
<dbReference type="SMART" id="SM00516">
    <property type="entry name" value="SEC14"/>
    <property type="match status" value="1"/>
</dbReference>
<accession>A0AAD2FQU5</accession>
<dbReference type="InterPro" id="IPR051026">
    <property type="entry name" value="PI/PC_transfer"/>
</dbReference>
<gene>
    <name evidence="3" type="ORF">CYCCA115_LOCUS12337</name>
</gene>
<dbReference type="Proteomes" id="UP001295423">
    <property type="component" value="Unassembled WGS sequence"/>
</dbReference>
<evidence type="ECO:0000259" key="2">
    <source>
        <dbReference type="PROSITE" id="PS50191"/>
    </source>
</evidence>
<dbReference type="CDD" id="cd00170">
    <property type="entry name" value="SEC14"/>
    <property type="match status" value="1"/>
</dbReference>
<evidence type="ECO:0000256" key="1">
    <source>
        <dbReference type="SAM" id="MobiDB-lite"/>
    </source>
</evidence>
<dbReference type="SUPFAM" id="SSF52087">
    <property type="entry name" value="CRAL/TRIO domain"/>
    <property type="match status" value="1"/>
</dbReference>
<dbReference type="InterPro" id="IPR036865">
    <property type="entry name" value="CRAL-TRIO_dom_sf"/>
</dbReference>
<evidence type="ECO:0000313" key="3">
    <source>
        <dbReference type="EMBL" id="CAJ1949931.1"/>
    </source>
</evidence>
<dbReference type="PANTHER" id="PTHR45657">
    <property type="entry name" value="CRAL-TRIO DOMAIN-CONTAINING PROTEIN YKL091C-RELATED"/>
    <property type="match status" value="1"/>
</dbReference>
<feature type="region of interest" description="Disordered" evidence="1">
    <location>
        <begin position="1"/>
        <end position="34"/>
    </location>
</feature>
<dbReference type="SUPFAM" id="SSF46938">
    <property type="entry name" value="CRAL/TRIO N-terminal domain"/>
    <property type="match status" value="1"/>
</dbReference>
<name>A0AAD2FQU5_9STRA</name>
<dbReference type="Pfam" id="PF00650">
    <property type="entry name" value="CRAL_TRIO"/>
    <property type="match status" value="1"/>
</dbReference>
<dbReference type="InterPro" id="IPR036273">
    <property type="entry name" value="CRAL/TRIO_N_dom_sf"/>
</dbReference>